<organism evidence="2 3">
    <name type="scientific">Brassica carinata</name>
    <name type="common">Ethiopian mustard</name>
    <name type="synonym">Abyssinian cabbage</name>
    <dbReference type="NCBI Taxonomy" id="52824"/>
    <lineage>
        <taxon>Eukaryota</taxon>
        <taxon>Viridiplantae</taxon>
        <taxon>Streptophyta</taxon>
        <taxon>Embryophyta</taxon>
        <taxon>Tracheophyta</taxon>
        <taxon>Spermatophyta</taxon>
        <taxon>Magnoliopsida</taxon>
        <taxon>eudicotyledons</taxon>
        <taxon>Gunneridae</taxon>
        <taxon>Pentapetalae</taxon>
        <taxon>rosids</taxon>
        <taxon>malvids</taxon>
        <taxon>Brassicales</taxon>
        <taxon>Brassicaceae</taxon>
        <taxon>Brassiceae</taxon>
        <taxon>Brassica</taxon>
    </lineage>
</organism>
<proteinExistence type="predicted"/>
<feature type="region of interest" description="Disordered" evidence="1">
    <location>
        <begin position="51"/>
        <end position="73"/>
    </location>
</feature>
<sequence length="73" mass="8111">MPHSGVWGSLCGAIKTCLRVNLAELSAKKLIELEPDSATPYMVLSQLSVGKNRDGDRVRKHQEMEKSKEGSWL</sequence>
<dbReference type="Proteomes" id="UP000886595">
    <property type="component" value="Unassembled WGS sequence"/>
</dbReference>
<reference evidence="2 3" key="1">
    <citation type="submission" date="2020-02" db="EMBL/GenBank/DDBJ databases">
        <authorList>
            <person name="Ma Q."/>
            <person name="Huang Y."/>
            <person name="Song X."/>
            <person name="Pei D."/>
        </authorList>
    </citation>
    <scope>NUCLEOTIDE SEQUENCE [LARGE SCALE GENOMIC DNA]</scope>
    <source>
        <strain evidence="2">Sxm20200214</strain>
        <tissue evidence="2">Leaf</tissue>
    </source>
</reference>
<accession>A0A8X8BBA6</accession>
<gene>
    <name evidence="2" type="ORF">Bca52824_010906</name>
</gene>
<comment type="caution">
    <text evidence="2">The sequence shown here is derived from an EMBL/GenBank/DDBJ whole genome shotgun (WGS) entry which is preliminary data.</text>
</comment>
<dbReference type="OrthoDB" id="185373at2759"/>
<dbReference type="AlphaFoldDB" id="A0A8X8BBA6"/>
<evidence type="ECO:0000313" key="3">
    <source>
        <dbReference type="Proteomes" id="UP000886595"/>
    </source>
</evidence>
<evidence type="ECO:0000256" key="1">
    <source>
        <dbReference type="SAM" id="MobiDB-lite"/>
    </source>
</evidence>
<dbReference type="EMBL" id="JAAMPC010000002">
    <property type="protein sequence ID" value="KAG2328178.1"/>
    <property type="molecule type" value="Genomic_DNA"/>
</dbReference>
<protein>
    <submittedName>
        <fullName evidence="2">Uncharacterized protein</fullName>
    </submittedName>
</protein>
<keyword evidence="3" id="KW-1185">Reference proteome</keyword>
<evidence type="ECO:0000313" key="2">
    <source>
        <dbReference type="EMBL" id="KAG2328178.1"/>
    </source>
</evidence>
<name>A0A8X8BBA6_BRACI</name>